<dbReference type="FunFam" id="2.40.110.10:FF:000009">
    <property type="entry name" value="Acyl-CoA dehydrogenase"/>
    <property type="match status" value="1"/>
</dbReference>
<dbReference type="PIRSF" id="PIRSF016578">
    <property type="entry name" value="HsaA"/>
    <property type="match status" value="1"/>
</dbReference>
<evidence type="ECO:0000256" key="6">
    <source>
        <dbReference type="RuleBase" id="RU362125"/>
    </source>
</evidence>
<accession>A0A0U4B5B0</accession>
<feature type="domain" description="Acyl-CoA oxidase/dehydrogenase middle" evidence="8">
    <location>
        <begin position="134"/>
        <end position="227"/>
    </location>
</feature>
<dbReference type="InterPro" id="IPR046373">
    <property type="entry name" value="Acyl-CoA_Oxase/DH_mid-dom_sf"/>
</dbReference>
<dbReference type="Gene3D" id="1.10.540.10">
    <property type="entry name" value="Acyl-CoA dehydrogenase/oxidase, N-terminal domain"/>
    <property type="match status" value="1"/>
</dbReference>
<proteinExistence type="inferred from homology"/>
<keyword evidence="4 6" id="KW-0274">FAD</keyword>
<evidence type="ECO:0000256" key="5">
    <source>
        <dbReference type="ARBA" id="ARBA00023002"/>
    </source>
</evidence>
<protein>
    <submittedName>
        <fullName evidence="10">Acyl-CoA dehydrogenase</fullName>
    </submittedName>
</protein>
<comment type="similarity">
    <text evidence="2 6">Belongs to the acyl-CoA dehydrogenase family.</text>
</comment>
<feature type="domain" description="Acyl-CoA dehydrogenase/oxidase N-terminal" evidence="9">
    <location>
        <begin position="11"/>
        <end position="108"/>
    </location>
</feature>
<dbReference type="InterPro" id="IPR037069">
    <property type="entry name" value="AcylCoA_DH/ox_N_sf"/>
</dbReference>
<dbReference type="PANTHER" id="PTHR48083:SF28">
    <property type="entry name" value="ACYL-COA DEHYDROGENASE FAMILY PROTEIN (AFU_ORTHOLOGUE AFUA_6G10880)-RELATED"/>
    <property type="match status" value="1"/>
</dbReference>
<dbReference type="GO" id="GO:0050660">
    <property type="term" value="F:flavin adenine dinucleotide binding"/>
    <property type="evidence" value="ECO:0007669"/>
    <property type="project" value="InterPro"/>
</dbReference>
<dbReference type="InterPro" id="IPR009100">
    <property type="entry name" value="AcylCoA_DH/oxidase_NM_dom_sf"/>
</dbReference>
<gene>
    <name evidence="10" type="ORF">AERYTH_00355</name>
</gene>
<dbReference type="InterPro" id="IPR006091">
    <property type="entry name" value="Acyl-CoA_Oxase/DH_mid-dom"/>
</dbReference>
<dbReference type="GO" id="GO:0033539">
    <property type="term" value="P:fatty acid beta-oxidation using acyl-CoA dehydrogenase"/>
    <property type="evidence" value="ECO:0007669"/>
    <property type="project" value="TreeGrafter"/>
</dbReference>
<name>A0A0U4B5B0_9ACTN</name>
<dbReference type="GO" id="GO:0003995">
    <property type="term" value="F:acyl-CoA dehydrogenase activity"/>
    <property type="evidence" value="ECO:0007669"/>
    <property type="project" value="InterPro"/>
</dbReference>
<dbReference type="STRING" id="2041.AERYTH_00355"/>
<keyword evidence="5 6" id="KW-0560">Oxidoreductase</keyword>
<dbReference type="FunFam" id="1.20.140.10:FF:000001">
    <property type="entry name" value="Acyl-CoA dehydrogenase"/>
    <property type="match status" value="1"/>
</dbReference>
<evidence type="ECO:0000259" key="9">
    <source>
        <dbReference type="Pfam" id="PF02771"/>
    </source>
</evidence>
<dbReference type="PROSITE" id="PS00073">
    <property type="entry name" value="ACYL_COA_DH_2"/>
    <property type="match status" value="1"/>
</dbReference>
<reference evidence="10 11" key="1">
    <citation type="journal article" date="1991" name="Int. J. Syst. Bacteriol.">
        <title>Description of the erythromycin-producing bacterium Arthrobacter sp. strain NRRL B-3381 as Aeromicrobium erythreum gen. nov., sp. nov.</title>
        <authorList>
            <person name="Miller E.S."/>
            <person name="Woese C.R."/>
            <person name="Brenner S."/>
        </authorList>
    </citation>
    <scope>NUCLEOTIDE SEQUENCE [LARGE SCALE GENOMIC DNA]</scope>
    <source>
        <strain evidence="10 11">AR18</strain>
    </source>
</reference>
<dbReference type="InterPro" id="IPR009075">
    <property type="entry name" value="AcylCo_DH/oxidase_C"/>
</dbReference>
<dbReference type="Pfam" id="PF02770">
    <property type="entry name" value="Acyl-CoA_dh_M"/>
    <property type="match status" value="1"/>
</dbReference>
<dbReference type="Gene3D" id="2.40.110.10">
    <property type="entry name" value="Butyryl-CoA Dehydrogenase, subunit A, domain 2"/>
    <property type="match status" value="1"/>
</dbReference>
<dbReference type="GO" id="GO:0005737">
    <property type="term" value="C:cytoplasm"/>
    <property type="evidence" value="ECO:0007669"/>
    <property type="project" value="TreeGrafter"/>
</dbReference>
<comment type="cofactor">
    <cofactor evidence="1 6">
        <name>FAD</name>
        <dbReference type="ChEBI" id="CHEBI:57692"/>
    </cofactor>
</comment>
<dbReference type="Proteomes" id="UP000067689">
    <property type="component" value="Chromosome"/>
</dbReference>
<dbReference type="PANTHER" id="PTHR48083">
    <property type="entry name" value="MEDIUM-CHAIN SPECIFIC ACYL-COA DEHYDROGENASE, MITOCHONDRIAL-RELATED"/>
    <property type="match status" value="1"/>
</dbReference>
<feature type="domain" description="Acyl-CoA dehydrogenase/oxidase C-terminal" evidence="7">
    <location>
        <begin position="239"/>
        <end position="389"/>
    </location>
</feature>
<dbReference type="SUPFAM" id="SSF47203">
    <property type="entry name" value="Acyl-CoA dehydrogenase C-terminal domain-like"/>
    <property type="match status" value="1"/>
</dbReference>
<dbReference type="EMBL" id="CP011502">
    <property type="protein sequence ID" value="ALX03257.1"/>
    <property type="molecule type" value="Genomic_DNA"/>
</dbReference>
<dbReference type="InterPro" id="IPR006089">
    <property type="entry name" value="Acyl-CoA_DH_CS"/>
</dbReference>
<evidence type="ECO:0000313" key="11">
    <source>
        <dbReference type="Proteomes" id="UP000067689"/>
    </source>
</evidence>
<dbReference type="AlphaFoldDB" id="A0A0U4B5B0"/>
<evidence type="ECO:0000259" key="8">
    <source>
        <dbReference type="Pfam" id="PF02770"/>
    </source>
</evidence>
<sequence length="393" mass="41784">MTTSHSDLFATPERQALRTAVEQFTTREIVPHLPQWEDDGQLPRELHAATAKAGFLAVGYPEEVGGAGGDAVDACVVTEAMLAAGGSTGLQASLFTHSIALPHIIDAASSGAGGSRLVDLYVRPTLAGEKIGSLGVTEPSGGSDVANIRTRAVRDGDHYVVNGAKTFITSGVRADFVTTAVRTGGDGHAGISLLVIDKDTPGFTVSRSLRKMGWHCSDTAELAFDDVRVPVENLVGEENGGFYLVMQQFVGERLGLAVQAYGTAQRALDLAVAYARERDTFGKPLIARQVIRHKLVEMHARTSAARALTRQALVRSLETPKTDPSLILDAVTAKNVAVAAVEHVVHEAVQVFGGMGYMRESEIDRHYRDARILGIGGGATEVMKDLSAKLLGY</sequence>
<dbReference type="InterPro" id="IPR050741">
    <property type="entry name" value="Acyl-CoA_dehydrogenase"/>
</dbReference>
<evidence type="ECO:0000256" key="1">
    <source>
        <dbReference type="ARBA" id="ARBA00001974"/>
    </source>
</evidence>
<evidence type="ECO:0000313" key="10">
    <source>
        <dbReference type="EMBL" id="ALX03257.1"/>
    </source>
</evidence>
<dbReference type="InterPro" id="IPR013786">
    <property type="entry name" value="AcylCoA_DH/ox_N"/>
</dbReference>
<dbReference type="Gene3D" id="1.20.140.10">
    <property type="entry name" value="Butyryl-CoA Dehydrogenase, subunit A, domain 3"/>
    <property type="match status" value="1"/>
</dbReference>
<evidence type="ECO:0000256" key="3">
    <source>
        <dbReference type="ARBA" id="ARBA00022630"/>
    </source>
</evidence>
<dbReference type="InterPro" id="IPR036250">
    <property type="entry name" value="AcylCo_DH-like_C"/>
</dbReference>
<dbReference type="OrthoDB" id="142556at2"/>
<dbReference type="Pfam" id="PF00441">
    <property type="entry name" value="Acyl-CoA_dh_1"/>
    <property type="match status" value="1"/>
</dbReference>
<dbReference type="PATRIC" id="fig|2041.4.peg.73"/>
<evidence type="ECO:0000259" key="7">
    <source>
        <dbReference type="Pfam" id="PF00441"/>
    </source>
</evidence>
<keyword evidence="3 6" id="KW-0285">Flavoprotein</keyword>
<dbReference type="RefSeq" id="WP_144433610.1">
    <property type="nucleotide sequence ID" value="NZ_CP011502.1"/>
</dbReference>
<dbReference type="KEGG" id="aer:AERYTH_00355"/>
<organism evidence="10 11">
    <name type="scientific">Aeromicrobium erythreum</name>
    <dbReference type="NCBI Taxonomy" id="2041"/>
    <lineage>
        <taxon>Bacteria</taxon>
        <taxon>Bacillati</taxon>
        <taxon>Actinomycetota</taxon>
        <taxon>Actinomycetes</taxon>
        <taxon>Propionibacteriales</taxon>
        <taxon>Nocardioidaceae</taxon>
        <taxon>Aeromicrobium</taxon>
    </lineage>
</organism>
<dbReference type="SUPFAM" id="SSF56645">
    <property type="entry name" value="Acyl-CoA dehydrogenase NM domain-like"/>
    <property type="match status" value="1"/>
</dbReference>
<dbReference type="Pfam" id="PF02771">
    <property type="entry name" value="Acyl-CoA_dh_N"/>
    <property type="match status" value="1"/>
</dbReference>
<evidence type="ECO:0000256" key="4">
    <source>
        <dbReference type="ARBA" id="ARBA00022827"/>
    </source>
</evidence>
<evidence type="ECO:0000256" key="2">
    <source>
        <dbReference type="ARBA" id="ARBA00009347"/>
    </source>
</evidence>
<keyword evidence="11" id="KW-1185">Reference proteome</keyword>